<dbReference type="Gene3D" id="3.30.420.150">
    <property type="entry name" value="Exopolyphosphatase. Domain 2"/>
    <property type="match status" value="1"/>
</dbReference>
<dbReference type="GO" id="GO:0016462">
    <property type="term" value="F:pyrophosphatase activity"/>
    <property type="evidence" value="ECO:0007669"/>
    <property type="project" value="TreeGrafter"/>
</dbReference>
<dbReference type="Gene3D" id="1.10.3210.10">
    <property type="entry name" value="Hypothetical protein af1432"/>
    <property type="match status" value="1"/>
</dbReference>
<dbReference type="Proteomes" id="UP000214880">
    <property type="component" value="Unassembled WGS sequence"/>
</dbReference>
<dbReference type="Gene3D" id="3.30.420.40">
    <property type="match status" value="1"/>
</dbReference>
<gene>
    <name evidence="4" type="ORF">SAMN04488502_11313</name>
</gene>
<feature type="domain" description="Ppx/GppA phosphatase N-terminal" evidence="2">
    <location>
        <begin position="31"/>
        <end position="297"/>
    </location>
</feature>
<comment type="similarity">
    <text evidence="1">Belongs to the GppA/Ppx family.</text>
</comment>
<dbReference type="CDD" id="cd24006">
    <property type="entry name" value="ASKHA_NBD_PPX_GppA"/>
    <property type="match status" value="1"/>
</dbReference>
<dbReference type="CDD" id="cd00077">
    <property type="entry name" value="HDc"/>
    <property type="match status" value="1"/>
</dbReference>
<dbReference type="EMBL" id="FNHB01000013">
    <property type="protein sequence ID" value="SDN15475.1"/>
    <property type="molecule type" value="Genomic_DNA"/>
</dbReference>
<keyword evidence="5" id="KW-1185">Reference proteome</keyword>
<accession>A0A1G9Z3H4</accession>
<dbReference type="Pfam" id="PF21447">
    <property type="entry name" value="Ppx-GppA_III"/>
    <property type="match status" value="1"/>
</dbReference>
<evidence type="ECO:0000256" key="1">
    <source>
        <dbReference type="ARBA" id="ARBA00007125"/>
    </source>
</evidence>
<feature type="domain" description="Ppx/GppA phosphatase C-terminal" evidence="3">
    <location>
        <begin position="333"/>
        <end position="486"/>
    </location>
</feature>
<dbReference type="AlphaFoldDB" id="A0A1G9Z3H4"/>
<dbReference type="InterPro" id="IPR043129">
    <property type="entry name" value="ATPase_NBD"/>
</dbReference>
<name>A0A1G9Z3H4_9FIRM</name>
<dbReference type="InterPro" id="IPR048950">
    <property type="entry name" value="Ppx_GppA_C"/>
</dbReference>
<dbReference type="SUPFAM" id="SSF109604">
    <property type="entry name" value="HD-domain/PDEase-like"/>
    <property type="match status" value="1"/>
</dbReference>
<evidence type="ECO:0000259" key="2">
    <source>
        <dbReference type="Pfam" id="PF02541"/>
    </source>
</evidence>
<dbReference type="STRING" id="146817.SAMN04488502_11313"/>
<dbReference type="InterPro" id="IPR003695">
    <property type="entry name" value="Ppx_GppA_N"/>
</dbReference>
<dbReference type="OrthoDB" id="9814545at2"/>
<dbReference type="PANTHER" id="PTHR30005">
    <property type="entry name" value="EXOPOLYPHOSPHATASE"/>
    <property type="match status" value="1"/>
</dbReference>
<dbReference type="Pfam" id="PF02541">
    <property type="entry name" value="Ppx-GppA"/>
    <property type="match status" value="1"/>
</dbReference>
<reference evidence="4 5" key="1">
    <citation type="submission" date="2016-10" db="EMBL/GenBank/DDBJ databases">
        <authorList>
            <person name="de Groot N.N."/>
        </authorList>
    </citation>
    <scope>NUCLEOTIDE SEQUENCE [LARGE SCALE GENOMIC DNA]</scope>
    <source>
        <strain evidence="4 5">DSM 1736</strain>
    </source>
</reference>
<dbReference type="PANTHER" id="PTHR30005:SF0">
    <property type="entry name" value="RETROGRADE REGULATION PROTEIN 2"/>
    <property type="match status" value="1"/>
</dbReference>
<dbReference type="InterPro" id="IPR003607">
    <property type="entry name" value="HD/PDEase_dom"/>
</dbReference>
<dbReference type="SUPFAM" id="SSF53067">
    <property type="entry name" value="Actin-like ATPase domain"/>
    <property type="match status" value="2"/>
</dbReference>
<evidence type="ECO:0000259" key="3">
    <source>
        <dbReference type="Pfam" id="PF21447"/>
    </source>
</evidence>
<protein>
    <submittedName>
        <fullName evidence="4">Exopolyphosphatase / guanosine-5'-triphosphate,3'-diphosphate pyrophosphatase</fullName>
    </submittedName>
</protein>
<organism evidence="4 5">
    <name type="scientific">Dendrosporobacter quercicolus</name>
    <dbReference type="NCBI Taxonomy" id="146817"/>
    <lineage>
        <taxon>Bacteria</taxon>
        <taxon>Bacillati</taxon>
        <taxon>Bacillota</taxon>
        <taxon>Negativicutes</taxon>
        <taxon>Selenomonadales</taxon>
        <taxon>Sporomusaceae</taxon>
        <taxon>Dendrosporobacter</taxon>
    </lineage>
</organism>
<evidence type="ECO:0000313" key="5">
    <source>
        <dbReference type="Proteomes" id="UP000214880"/>
    </source>
</evidence>
<evidence type="ECO:0000313" key="4">
    <source>
        <dbReference type="EMBL" id="SDN15475.1"/>
    </source>
</evidence>
<dbReference type="RefSeq" id="WP_092074818.1">
    <property type="nucleotide sequence ID" value="NZ_FNHB01000013.1"/>
</dbReference>
<dbReference type="InterPro" id="IPR050273">
    <property type="entry name" value="GppA/Ppx_hydrolase"/>
</dbReference>
<proteinExistence type="inferred from homology"/>
<sequence length="519" mass="58718">MLKEATCNLFAAIHLGSEQVGIQIVQYRNIDDIKVVDQAARQVSLGEETFKSGRISFLAINELCELLQGYKRLLAEYGVRDYRLVATTAVREAVNRYYILDQIKVKTGLRVEIVDMPQEIFYKYAAVFKNIQDHGLTNTPDGLLFVDISSGGLGITLYKNGALKYQQNIHIGILRIKESFDKWQRESMYFQQALSEYIYSAIKPVQQALEQYAIKYLVLSGPETKLLLKILGYGLKDGLALVELTDFYKLYDKVKKLNLPQIIKTFELSEAKAEMVLPTIVLYKQILGLTDIDKIVIPDDQFIDGICLLHIMEKTRDKWSEVIDRQIISLACSLGAKYKYDCRHADAVAGAALLLFDHMAKIHGLGRRERLMLHTAGILHDIGKFVSLRQHYSYSYQLIDSSDIMGFSEMEKNIIANVARYHSKITPVSDNLSLAGLTDQQQVTVGKLAAIIRLADAIDRAHRQKSTSLAIELKGNQITIKVNTQADISLEEWTFLDKVKFFESVFGIRAILTRSAEVS</sequence>